<dbReference type="Proteomes" id="UP000273119">
    <property type="component" value="Unassembled WGS sequence"/>
</dbReference>
<dbReference type="InterPro" id="IPR003488">
    <property type="entry name" value="DprA"/>
</dbReference>
<dbReference type="Pfam" id="PF02481">
    <property type="entry name" value="DNA_processg_A"/>
    <property type="match status" value="1"/>
</dbReference>
<evidence type="ECO:0000256" key="1">
    <source>
        <dbReference type="ARBA" id="ARBA00006525"/>
    </source>
</evidence>
<evidence type="ECO:0000313" key="3">
    <source>
        <dbReference type="EMBL" id="RKW69719.1"/>
    </source>
</evidence>
<accession>A0A496PGW7</accession>
<comment type="caution">
    <text evidence="3">The sequence shown here is derived from an EMBL/GenBank/DDBJ whole genome shotgun (WGS) entry which is preliminary data.</text>
</comment>
<protein>
    <submittedName>
        <fullName evidence="3">DNA-protecting protein DprA</fullName>
    </submittedName>
</protein>
<dbReference type="NCBIfam" id="TIGR00732">
    <property type="entry name" value="dprA"/>
    <property type="match status" value="1"/>
</dbReference>
<dbReference type="PANTHER" id="PTHR43022">
    <property type="entry name" value="PROTEIN SMF"/>
    <property type="match status" value="1"/>
</dbReference>
<name>A0A496PGW7_9MICC</name>
<dbReference type="InterPro" id="IPR057666">
    <property type="entry name" value="DrpA_SLOG"/>
</dbReference>
<dbReference type="AlphaFoldDB" id="A0A496PGW7"/>
<evidence type="ECO:0000259" key="2">
    <source>
        <dbReference type="Pfam" id="PF02481"/>
    </source>
</evidence>
<evidence type="ECO:0000313" key="4">
    <source>
        <dbReference type="Proteomes" id="UP000273119"/>
    </source>
</evidence>
<dbReference type="EMBL" id="QQXL01000007">
    <property type="protein sequence ID" value="RKW69719.1"/>
    <property type="molecule type" value="Genomic_DNA"/>
</dbReference>
<dbReference type="Gene3D" id="3.40.50.450">
    <property type="match status" value="1"/>
</dbReference>
<reference evidence="3 4" key="1">
    <citation type="submission" date="2018-07" db="EMBL/GenBank/DDBJ databases">
        <title>Arthrobacter sp. nov., isolated from raw cow's milk with high bacterial count.</title>
        <authorList>
            <person name="Hahne J."/>
            <person name="Isele D."/>
            <person name="Lipski A."/>
        </authorList>
    </citation>
    <scope>NUCLEOTIDE SEQUENCE [LARGE SCALE GENOMIC DNA]</scope>
    <source>
        <strain evidence="3 4">JZ R-183</strain>
    </source>
</reference>
<keyword evidence="4" id="KW-1185">Reference proteome</keyword>
<dbReference type="GO" id="GO:0009294">
    <property type="term" value="P:DNA-mediated transformation"/>
    <property type="evidence" value="ECO:0007669"/>
    <property type="project" value="InterPro"/>
</dbReference>
<gene>
    <name evidence="3" type="primary">dprA</name>
    <name evidence="3" type="ORF">DWQ67_11500</name>
</gene>
<dbReference type="PANTHER" id="PTHR43022:SF1">
    <property type="entry name" value="PROTEIN SMF"/>
    <property type="match status" value="1"/>
</dbReference>
<dbReference type="RefSeq" id="WP_121485765.1">
    <property type="nucleotide sequence ID" value="NZ_QQXL01000007.1"/>
</dbReference>
<dbReference type="SUPFAM" id="SSF102405">
    <property type="entry name" value="MCP/YpsA-like"/>
    <property type="match status" value="1"/>
</dbReference>
<proteinExistence type="inferred from homology"/>
<sequence length="421" mass="45116">MSAQEAGREPVGGGSEERVARAGLSRCVEPGDQAARWALEALGAPRLWELLKGSAPTEQEHSNFASVAEREMGVEPDGQLSERQQTGRALLAGLQRWLPRAVDAWPEQDMANAYQVNGGFLIPEDPHWPRALNVLGDAEPLGLWWRGPGLPAWGAEPSLSIVGTRDPSPYGVHITRQFTGQLASRGLCIVSGGAIGVDVLAHAAALEARDDGSTDCATLATVCVLAGGVDRLYPSSNGRLLKHLATKQLILSEYPPGSQPTRWRFLARNRLIAALSSGTLVIEGRWRSGSLSTAHHAAELGRWVGAVPGPITASTSEGPHRLIREGSAELVTRGEDVLAALGWNVQGTLDLGEPESERRPTDGLDEIEARLWESLPLSRAVEVNKLLGVAGVGAMEGLSALQRLRRKGMAEQREDGSWRRG</sequence>
<feature type="domain" description="Smf/DprA SLOG" evidence="2">
    <location>
        <begin position="120"/>
        <end position="341"/>
    </location>
</feature>
<organism evidence="3 4">
    <name type="scientific">Galactobacter caseinivorans</name>
    <dbReference type="NCBI Taxonomy" id="2676123"/>
    <lineage>
        <taxon>Bacteria</taxon>
        <taxon>Bacillati</taxon>
        <taxon>Actinomycetota</taxon>
        <taxon>Actinomycetes</taxon>
        <taxon>Micrococcales</taxon>
        <taxon>Micrococcaceae</taxon>
        <taxon>Galactobacter</taxon>
    </lineage>
</organism>
<comment type="similarity">
    <text evidence="1">Belongs to the DprA/Smf family.</text>
</comment>